<feature type="domain" description="Ig-like" evidence="4">
    <location>
        <begin position="19"/>
        <end position="104"/>
    </location>
</feature>
<evidence type="ECO:0000256" key="1">
    <source>
        <dbReference type="ARBA" id="ARBA00022859"/>
    </source>
</evidence>
<dbReference type="GO" id="GO:0019814">
    <property type="term" value="C:immunoglobulin complex"/>
    <property type="evidence" value="ECO:0007669"/>
    <property type="project" value="UniProtKB-KW"/>
</dbReference>
<keyword evidence="6" id="KW-1185">Reference proteome</keyword>
<dbReference type="PANTHER" id="PTHR23266">
    <property type="entry name" value="IMMUNOGLOBULIN HEAVY CHAIN"/>
    <property type="match status" value="1"/>
</dbReference>
<evidence type="ECO:0000256" key="3">
    <source>
        <dbReference type="ARBA" id="ARBA00043265"/>
    </source>
</evidence>
<dbReference type="Proteomes" id="UP000654395">
    <property type="component" value="Unassembled WGS sequence"/>
</dbReference>
<gene>
    <name evidence="5" type="primary">Ighv349</name>
    <name evidence="5" type="ORF">UROIND_R05252</name>
</gene>
<evidence type="ECO:0000313" key="5">
    <source>
        <dbReference type="EMBL" id="NXX87391.1"/>
    </source>
</evidence>
<dbReference type="GO" id="GO:0002250">
    <property type="term" value="P:adaptive immune response"/>
    <property type="evidence" value="ECO:0007669"/>
    <property type="project" value="UniProtKB-KW"/>
</dbReference>
<feature type="non-terminal residue" evidence="5">
    <location>
        <position position="104"/>
    </location>
</feature>
<protein>
    <submittedName>
        <fullName evidence="5">HV349 protein</fullName>
    </submittedName>
</protein>
<dbReference type="GO" id="GO:0005576">
    <property type="term" value="C:extracellular region"/>
    <property type="evidence" value="ECO:0007669"/>
    <property type="project" value="UniProtKB-ARBA"/>
</dbReference>
<dbReference type="EMBL" id="WBNH01021461">
    <property type="protein sequence ID" value="NXX87391.1"/>
    <property type="molecule type" value="Genomic_DNA"/>
</dbReference>
<reference evidence="5" key="1">
    <citation type="submission" date="2020-02" db="EMBL/GenBank/DDBJ databases">
        <title>Bird 10,000 Genomes (B10K) Project - Family phase.</title>
        <authorList>
            <person name="Zhang G."/>
        </authorList>
    </citation>
    <scope>NUCLEOTIDE SEQUENCE</scope>
    <source>
        <strain evidence="5">B10K-DU-030-59</strain>
    </source>
</reference>
<name>A0A852L637_UROIN</name>
<evidence type="ECO:0000313" key="6">
    <source>
        <dbReference type="Proteomes" id="UP000654395"/>
    </source>
</evidence>
<dbReference type="InterPro" id="IPR007110">
    <property type="entry name" value="Ig-like_dom"/>
</dbReference>
<dbReference type="AlphaFoldDB" id="A0A852L637"/>
<dbReference type="InterPro" id="IPR050199">
    <property type="entry name" value="IgHV"/>
</dbReference>
<organism evidence="5 6">
    <name type="scientific">Urocolius indicus</name>
    <name type="common">Red-faced mousebird</name>
    <name type="synonym">Colius indicus</name>
    <dbReference type="NCBI Taxonomy" id="458196"/>
    <lineage>
        <taxon>Eukaryota</taxon>
        <taxon>Metazoa</taxon>
        <taxon>Chordata</taxon>
        <taxon>Craniata</taxon>
        <taxon>Vertebrata</taxon>
        <taxon>Euteleostomi</taxon>
        <taxon>Archelosauria</taxon>
        <taxon>Archosauria</taxon>
        <taxon>Dinosauria</taxon>
        <taxon>Saurischia</taxon>
        <taxon>Theropoda</taxon>
        <taxon>Coelurosauria</taxon>
        <taxon>Aves</taxon>
        <taxon>Neognathae</taxon>
        <taxon>Neoaves</taxon>
        <taxon>Telluraves</taxon>
        <taxon>Coraciimorphae</taxon>
        <taxon>Coliiformes</taxon>
        <taxon>Coliidae</taxon>
        <taxon>Urocolius</taxon>
    </lineage>
</organism>
<sequence>GVWARSTLVEAGGGLQAPGDSVHLTCHGHGSDFSRSAVLWYRQAAGASPEWLSYIRIQAVSDLAAALKGRAATSRDNSRAEASLSLRDLSLQDSGRYFCALRMF</sequence>
<dbReference type="InterPro" id="IPR013106">
    <property type="entry name" value="Ig_V-set"/>
</dbReference>
<proteinExistence type="predicted"/>
<keyword evidence="3" id="KW-1280">Immunoglobulin</keyword>
<dbReference type="SUPFAM" id="SSF48726">
    <property type="entry name" value="Immunoglobulin"/>
    <property type="match status" value="1"/>
</dbReference>
<dbReference type="PROSITE" id="PS50835">
    <property type="entry name" value="IG_LIKE"/>
    <property type="match status" value="1"/>
</dbReference>
<dbReference type="SMART" id="SM00406">
    <property type="entry name" value="IGv"/>
    <property type="match status" value="1"/>
</dbReference>
<dbReference type="OrthoDB" id="9426090at2759"/>
<dbReference type="Gene3D" id="2.60.40.10">
    <property type="entry name" value="Immunoglobulins"/>
    <property type="match status" value="1"/>
</dbReference>
<evidence type="ECO:0000259" key="4">
    <source>
        <dbReference type="PROSITE" id="PS50835"/>
    </source>
</evidence>
<dbReference type="InterPro" id="IPR036179">
    <property type="entry name" value="Ig-like_dom_sf"/>
</dbReference>
<feature type="non-terminal residue" evidence="5">
    <location>
        <position position="1"/>
    </location>
</feature>
<comment type="caution">
    <text evidence="5">The sequence shown here is derived from an EMBL/GenBank/DDBJ whole genome shotgun (WGS) entry which is preliminary data.</text>
</comment>
<accession>A0A852L637</accession>
<dbReference type="Pfam" id="PF07686">
    <property type="entry name" value="V-set"/>
    <property type="match status" value="1"/>
</dbReference>
<evidence type="ECO:0000256" key="2">
    <source>
        <dbReference type="ARBA" id="ARBA00023130"/>
    </source>
</evidence>
<keyword evidence="1" id="KW-0391">Immunity</keyword>
<dbReference type="InterPro" id="IPR013783">
    <property type="entry name" value="Ig-like_fold"/>
</dbReference>
<keyword evidence="2" id="KW-1064">Adaptive immunity</keyword>